<comment type="caution">
    <text evidence="2">The sequence shown here is derived from an EMBL/GenBank/DDBJ whole genome shotgun (WGS) entry which is preliminary data.</text>
</comment>
<evidence type="ECO:0000313" key="3">
    <source>
        <dbReference type="Proteomes" id="UP001139461"/>
    </source>
</evidence>
<reference evidence="2" key="1">
    <citation type="submission" date="2021-09" db="EMBL/GenBank/DDBJ databases">
        <title>Genome of Aequorivita sp. strain F47161.</title>
        <authorList>
            <person name="Wang Y."/>
        </authorList>
    </citation>
    <scope>NUCLEOTIDE SEQUENCE</scope>
    <source>
        <strain evidence="2">F47161</strain>
    </source>
</reference>
<sequence length="879" mass="89459">MKNFILSVMLLATMVVWAQAPEKMSYQAVIRDASDVLVTNTTVGMKISILKTTAVGTPVYEEIQTATTNANGLVSLEVGAGTVLSGDFSTIGWGTDAYFIKTETDPTGGTSYSISGTSQLLSVPYALYAKSGGGGNTLDQAYNQEMTTTPTARTIFADDGKIEILASDNLGLEISGDPDFSSLLVTGMGDANVLRVESAGAGDGIFVDNTLAPFGGAGDAISVTQVGVGDGIYVIHNVGGGDAIHAVQDGIGDGVYIDNTGAGDGLRVDQTGPGDALFLQNLGVGGGNMIEVIQAGAADAVVINNAAGGGGKALLVDQAGVGIGIDLNVAVGATGNGLDIDNDGAGKALLINNEDNAGGADAIDIANDGGGDALTIDNAGAGDALFIDNTDSTGGIAVSVNNDGGGIAIDLLNDGGGIAFAVDNTGGGNAILVTQDGAANAVDIMNDGTGFGLGIANSDPAGTGEAVKIFQAAPKTALFVDNAGTGKSLHIINGNPINGAPAQKIEQIGSGTALLVENAGPGKAAHFINGVPGNPSEVLLATTAGIGNVGMFITEDNNTNFESTIIANNNGGGSAGEFFITDELTSKANDSPVINVVSNGMGEGVAIELGNLEVGLDSNVEAALRVRHKGYGEGAFLETDNGFNTAATLEIKNNGSGHGAHIDSYDNPGVDVESTLYVEQGNLSSVSTLGRTAVFDLHPATTAADAAVLIRSGATSGGHSALRVIAADPTKLAAVFSGDVEITSDLLVGGSFTAAAKSFKIDHPLDPENKFLIHNSIESDERINMYSGNIVTNSEGLATVILPEYMCVLNKDFKYQLTIIDKSFAQAIIWETINTETNSFVIKTDSPEIMVSWQITGTRQDKWALENPLTVEMVKPKGP</sequence>
<evidence type="ECO:0000313" key="2">
    <source>
        <dbReference type="EMBL" id="MCG2417659.1"/>
    </source>
</evidence>
<gene>
    <name evidence="2" type="ORF">K8089_01400</name>
</gene>
<evidence type="ECO:0000256" key="1">
    <source>
        <dbReference type="SAM" id="SignalP"/>
    </source>
</evidence>
<keyword evidence="3" id="KW-1185">Reference proteome</keyword>
<dbReference type="Proteomes" id="UP001139461">
    <property type="component" value="Unassembled WGS sequence"/>
</dbReference>
<accession>A0A9X1QW17</accession>
<dbReference type="AlphaFoldDB" id="A0A9X1QW17"/>
<feature type="signal peptide" evidence="1">
    <location>
        <begin position="1"/>
        <end position="18"/>
    </location>
</feature>
<dbReference type="RefSeq" id="WP_237601479.1">
    <property type="nucleotide sequence ID" value="NZ_JAIRBA010000002.1"/>
</dbReference>
<proteinExistence type="predicted"/>
<protein>
    <submittedName>
        <fullName evidence="2">Uncharacterized protein</fullName>
    </submittedName>
</protein>
<name>A0A9X1QW17_9FLAO</name>
<organism evidence="2 3">
    <name type="scientific">Aequorivita vitellina</name>
    <dbReference type="NCBI Taxonomy" id="2874475"/>
    <lineage>
        <taxon>Bacteria</taxon>
        <taxon>Pseudomonadati</taxon>
        <taxon>Bacteroidota</taxon>
        <taxon>Flavobacteriia</taxon>
        <taxon>Flavobacteriales</taxon>
        <taxon>Flavobacteriaceae</taxon>
        <taxon>Aequorivita</taxon>
    </lineage>
</organism>
<dbReference type="EMBL" id="JAIRBA010000002">
    <property type="protein sequence ID" value="MCG2417659.1"/>
    <property type="molecule type" value="Genomic_DNA"/>
</dbReference>
<keyword evidence="1" id="KW-0732">Signal</keyword>
<feature type="chain" id="PRO_5040836446" evidence="1">
    <location>
        <begin position="19"/>
        <end position="879"/>
    </location>
</feature>